<name>A0AAJ8MRK9_9TREE</name>
<dbReference type="KEGG" id="kpin:96955784"/>
<evidence type="ECO:0000256" key="1">
    <source>
        <dbReference type="SAM" id="Phobius"/>
    </source>
</evidence>
<evidence type="ECO:0000313" key="2">
    <source>
        <dbReference type="EMBL" id="WWC73321.1"/>
    </source>
</evidence>
<keyword evidence="1" id="KW-0812">Transmembrane</keyword>
<dbReference type="GeneID" id="96955784"/>
<evidence type="ECO:0000313" key="3">
    <source>
        <dbReference type="Proteomes" id="UP000094020"/>
    </source>
</evidence>
<keyword evidence="3" id="KW-1185">Reference proteome</keyword>
<reference evidence="2" key="1">
    <citation type="submission" date="2013-07" db="EMBL/GenBank/DDBJ databases">
        <authorList>
            <consortium name="The Broad Institute Genome Sequencing Platform"/>
            <person name="Cuomo C."/>
            <person name="Litvintseva A."/>
            <person name="Chen Y."/>
            <person name="Heitman J."/>
            <person name="Sun S."/>
            <person name="Springer D."/>
            <person name="Dromer F."/>
            <person name="Young S.K."/>
            <person name="Zeng Q."/>
            <person name="Gargeya S."/>
            <person name="Fitzgerald M."/>
            <person name="Abouelleil A."/>
            <person name="Alvarado L."/>
            <person name="Berlin A.M."/>
            <person name="Chapman S.B."/>
            <person name="Dewar J."/>
            <person name="Goldberg J."/>
            <person name="Griggs A."/>
            <person name="Gujja S."/>
            <person name="Hansen M."/>
            <person name="Howarth C."/>
            <person name="Imamovic A."/>
            <person name="Larimer J."/>
            <person name="McCowan C."/>
            <person name="Murphy C."/>
            <person name="Pearson M."/>
            <person name="Priest M."/>
            <person name="Roberts A."/>
            <person name="Saif S."/>
            <person name="Shea T."/>
            <person name="Sykes S."/>
            <person name="Wortman J."/>
            <person name="Nusbaum C."/>
            <person name="Birren B."/>
        </authorList>
    </citation>
    <scope>NUCLEOTIDE SEQUENCE</scope>
    <source>
        <strain evidence="2">CBS 10737</strain>
    </source>
</reference>
<dbReference type="RefSeq" id="XP_070059590.1">
    <property type="nucleotide sequence ID" value="XM_070203489.1"/>
</dbReference>
<feature type="transmembrane region" description="Helical" evidence="1">
    <location>
        <begin position="30"/>
        <end position="56"/>
    </location>
</feature>
<reference evidence="2" key="2">
    <citation type="submission" date="2024-02" db="EMBL/GenBank/DDBJ databases">
        <title>Comparative genomics of Cryptococcus and Kwoniella reveals pathogenesis evolution and contrasting modes of karyotype evolution via chromosome fusion or intercentromeric recombination.</title>
        <authorList>
            <person name="Coelho M.A."/>
            <person name="David-Palma M."/>
            <person name="Shea T."/>
            <person name="Bowers K."/>
            <person name="McGinley-Smith S."/>
            <person name="Mohammad A.W."/>
            <person name="Gnirke A."/>
            <person name="Yurkov A.M."/>
            <person name="Nowrousian M."/>
            <person name="Sun S."/>
            <person name="Cuomo C.A."/>
            <person name="Heitman J."/>
        </authorList>
    </citation>
    <scope>NUCLEOTIDE SEQUENCE</scope>
    <source>
        <strain evidence="2">CBS 10737</strain>
    </source>
</reference>
<sequence>MYVNKINETTLSGADPWLLLIFVISKFKKGTAACTVSILGLTFSIWSGIWATYMLVVSHISAKKNEARASKISIISPERNYAQGQNESIPLLSVTLVESSRYVQVEYWMDILVHSYRKNQSPSNFTSCLTGRT</sequence>
<keyword evidence="1" id="KW-1133">Transmembrane helix</keyword>
<protein>
    <submittedName>
        <fullName evidence="2">Uncharacterized protein</fullName>
    </submittedName>
</protein>
<dbReference type="Proteomes" id="UP000094020">
    <property type="component" value="Chromosome 10"/>
</dbReference>
<proteinExistence type="predicted"/>
<accession>A0AAJ8MRK9</accession>
<gene>
    <name evidence="2" type="ORF">I206_107288</name>
</gene>
<keyword evidence="1" id="KW-0472">Membrane</keyword>
<dbReference type="EMBL" id="CP144528">
    <property type="protein sequence ID" value="WWC73321.1"/>
    <property type="molecule type" value="Genomic_DNA"/>
</dbReference>
<organism evidence="2 3">
    <name type="scientific">Kwoniella pini CBS 10737</name>
    <dbReference type="NCBI Taxonomy" id="1296096"/>
    <lineage>
        <taxon>Eukaryota</taxon>
        <taxon>Fungi</taxon>
        <taxon>Dikarya</taxon>
        <taxon>Basidiomycota</taxon>
        <taxon>Agaricomycotina</taxon>
        <taxon>Tremellomycetes</taxon>
        <taxon>Tremellales</taxon>
        <taxon>Cryptococcaceae</taxon>
        <taxon>Kwoniella</taxon>
    </lineage>
</organism>
<dbReference type="AlphaFoldDB" id="A0AAJ8MRK9"/>